<protein>
    <submittedName>
        <fullName evidence="1">Uncharacterized protein</fullName>
    </submittedName>
</protein>
<proteinExistence type="predicted"/>
<name>A0A5J9VC49_9POAL</name>
<dbReference type="OrthoDB" id="438291at2759"/>
<gene>
    <name evidence="1" type="ORF">EJB05_24130</name>
</gene>
<dbReference type="EMBL" id="RWGY01000011">
    <property type="protein sequence ID" value="TVU32400.1"/>
    <property type="molecule type" value="Genomic_DNA"/>
</dbReference>
<keyword evidence="2" id="KW-1185">Reference proteome</keyword>
<feature type="non-terminal residue" evidence="1">
    <location>
        <position position="1"/>
    </location>
</feature>
<dbReference type="AlphaFoldDB" id="A0A5J9VC49"/>
<accession>A0A5J9VC49</accession>
<dbReference type="Gramene" id="TVU32400">
    <property type="protein sequence ID" value="TVU32400"/>
    <property type="gene ID" value="EJB05_24130"/>
</dbReference>
<organism evidence="1 2">
    <name type="scientific">Eragrostis curvula</name>
    <name type="common">weeping love grass</name>
    <dbReference type="NCBI Taxonomy" id="38414"/>
    <lineage>
        <taxon>Eukaryota</taxon>
        <taxon>Viridiplantae</taxon>
        <taxon>Streptophyta</taxon>
        <taxon>Embryophyta</taxon>
        <taxon>Tracheophyta</taxon>
        <taxon>Spermatophyta</taxon>
        <taxon>Magnoliopsida</taxon>
        <taxon>Liliopsida</taxon>
        <taxon>Poales</taxon>
        <taxon>Poaceae</taxon>
        <taxon>PACMAD clade</taxon>
        <taxon>Chloridoideae</taxon>
        <taxon>Eragrostideae</taxon>
        <taxon>Eragrostidinae</taxon>
        <taxon>Eragrostis</taxon>
    </lineage>
</organism>
<reference evidence="1 2" key="1">
    <citation type="journal article" date="2019" name="Sci. Rep.">
        <title>A high-quality genome of Eragrostis curvula grass provides insights into Poaceae evolution and supports new strategies to enhance forage quality.</title>
        <authorList>
            <person name="Carballo J."/>
            <person name="Santos B.A.C.M."/>
            <person name="Zappacosta D."/>
            <person name="Garbus I."/>
            <person name="Selva J.P."/>
            <person name="Gallo C.A."/>
            <person name="Diaz A."/>
            <person name="Albertini E."/>
            <person name="Caccamo M."/>
            <person name="Echenique V."/>
        </authorList>
    </citation>
    <scope>NUCLEOTIDE SEQUENCE [LARGE SCALE GENOMIC DNA]</scope>
    <source>
        <strain evidence="2">cv. Victoria</strain>
        <tissue evidence="1">Leaf</tissue>
    </source>
</reference>
<comment type="caution">
    <text evidence="1">The sequence shown here is derived from an EMBL/GenBank/DDBJ whole genome shotgun (WGS) entry which is preliminary data.</text>
</comment>
<evidence type="ECO:0000313" key="1">
    <source>
        <dbReference type="EMBL" id="TVU32400.1"/>
    </source>
</evidence>
<dbReference type="Proteomes" id="UP000324897">
    <property type="component" value="Chromosome 1"/>
</dbReference>
<evidence type="ECO:0000313" key="2">
    <source>
        <dbReference type="Proteomes" id="UP000324897"/>
    </source>
</evidence>
<feature type="non-terminal residue" evidence="1">
    <location>
        <position position="138"/>
    </location>
</feature>
<sequence>MKSPELQSSVICDPILLSCIDLLPMLVHSFARPKLGVPLMRSLASFWRHRPHPTKIPEKSLVSWPCRSFFVAAASCLLRSGCSKVMFLRQCECELLTAPSVTDVSPYVLYKGTDFPRLMRLYFLCNPSSFFDGNQSSK</sequence>